<dbReference type="InterPro" id="IPR013879">
    <property type="entry name" value="DUF1761"/>
</dbReference>
<keyword evidence="3" id="KW-1185">Reference proteome</keyword>
<dbReference type="Proteomes" id="UP000030988">
    <property type="component" value="Unassembled WGS sequence"/>
</dbReference>
<feature type="transmembrane region" description="Helical" evidence="1">
    <location>
        <begin position="93"/>
        <end position="113"/>
    </location>
</feature>
<feature type="transmembrane region" description="Helical" evidence="1">
    <location>
        <begin position="6"/>
        <end position="26"/>
    </location>
</feature>
<gene>
    <name evidence="2" type="ORF">PK98_01595</name>
</gene>
<name>A0A0B2BZG8_9SPHN</name>
<dbReference type="Pfam" id="PF08570">
    <property type="entry name" value="DUF1761"/>
    <property type="match status" value="1"/>
</dbReference>
<keyword evidence="1" id="KW-1133">Transmembrane helix</keyword>
<keyword evidence="1" id="KW-0472">Membrane</keyword>
<dbReference type="OrthoDB" id="7432713at2"/>
<dbReference type="AlphaFoldDB" id="A0A0B2BZG8"/>
<keyword evidence="1" id="KW-0812">Transmembrane</keyword>
<proteinExistence type="predicted"/>
<sequence>MANVNFLAVFLGAAAFFMLGVLWYTVLLGGAWGRLTGIGDEMATRASTLGGRPMRRNPTWLVMVLVFAFELLISLTLGHQYAMTSPSDRAKMMIAFGYGAMLLTPAIGIMYLFQMRPGKLFAIDAGYLTTGTVLLGAIHCWLH</sequence>
<evidence type="ECO:0008006" key="4">
    <source>
        <dbReference type="Google" id="ProtNLM"/>
    </source>
</evidence>
<dbReference type="STRING" id="1572751.PK98_01595"/>
<organism evidence="2 3">
    <name type="scientific">Croceibacterium mercuriale</name>
    <dbReference type="NCBI Taxonomy" id="1572751"/>
    <lineage>
        <taxon>Bacteria</taxon>
        <taxon>Pseudomonadati</taxon>
        <taxon>Pseudomonadota</taxon>
        <taxon>Alphaproteobacteria</taxon>
        <taxon>Sphingomonadales</taxon>
        <taxon>Erythrobacteraceae</taxon>
        <taxon>Croceibacterium</taxon>
    </lineage>
</organism>
<evidence type="ECO:0000313" key="2">
    <source>
        <dbReference type="EMBL" id="KHL25427.1"/>
    </source>
</evidence>
<dbReference type="RefSeq" id="WP_039093778.1">
    <property type="nucleotide sequence ID" value="NZ_JTDN01000001.1"/>
</dbReference>
<protein>
    <recommendedName>
        <fullName evidence="4">DUF1761 domain-containing protein</fullName>
    </recommendedName>
</protein>
<feature type="transmembrane region" description="Helical" evidence="1">
    <location>
        <begin position="60"/>
        <end position="81"/>
    </location>
</feature>
<comment type="caution">
    <text evidence="2">The sequence shown here is derived from an EMBL/GenBank/DDBJ whole genome shotgun (WGS) entry which is preliminary data.</text>
</comment>
<dbReference type="EMBL" id="JTDN01000001">
    <property type="protein sequence ID" value="KHL25427.1"/>
    <property type="molecule type" value="Genomic_DNA"/>
</dbReference>
<accession>A0A0B2BZG8</accession>
<reference evidence="2 3" key="1">
    <citation type="submission" date="2014-11" db="EMBL/GenBank/DDBJ databases">
        <title>Draft genome sequence of Kirrobacter mercurialis.</title>
        <authorList>
            <person name="Coil D.A."/>
            <person name="Eisen J.A."/>
        </authorList>
    </citation>
    <scope>NUCLEOTIDE SEQUENCE [LARGE SCALE GENOMIC DNA]</scope>
    <source>
        <strain evidence="2 3">Coronado</strain>
    </source>
</reference>
<evidence type="ECO:0000313" key="3">
    <source>
        <dbReference type="Proteomes" id="UP000030988"/>
    </source>
</evidence>
<feature type="transmembrane region" description="Helical" evidence="1">
    <location>
        <begin position="120"/>
        <end position="142"/>
    </location>
</feature>
<evidence type="ECO:0000256" key="1">
    <source>
        <dbReference type="SAM" id="Phobius"/>
    </source>
</evidence>